<sequence length="271" mass="30362">MIEGFSISGEEDQWLILSRTSKRDMPLVVRSRENQAVRDHAEAVGLVGVSYIVDRSRLVDNGMFSNEVASKLYDIEDSLLDRIDNLNLPLFEIAVISGEGRRVICFAAESSDQLTDCVEYVGVSDSIKFEILTRTEAHSIFPVLIPTDAEVQLNGDESVIKALSKQGDDGSVPRKVEFWFYGARENMMALRSELLELGCSFERWLEDDSGLVMAKEMRADYQSFAALTPQLISIASKFDVTYDGWETVVVQSLSGNSNSSSIFRRLLKKIH</sequence>
<name>A0ABX7T3L9_9SPHN</name>
<gene>
    <name evidence="2" type="ORF">J4G78_00745</name>
</gene>
<dbReference type="Proteomes" id="UP000663923">
    <property type="component" value="Chromosome"/>
</dbReference>
<proteinExistence type="predicted"/>
<accession>A0ABX7T3L9</accession>
<dbReference type="RefSeq" id="WP_207987992.1">
    <property type="nucleotide sequence ID" value="NZ_CP071794.1"/>
</dbReference>
<organism evidence="2 3">
    <name type="scientific">Parasphingorhabdus cellanae</name>
    <dbReference type="NCBI Taxonomy" id="2806553"/>
    <lineage>
        <taxon>Bacteria</taxon>
        <taxon>Pseudomonadati</taxon>
        <taxon>Pseudomonadota</taxon>
        <taxon>Alphaproteobacteria</taxon>
        <taxon>Sphingomonadales</taxon>
        <taxon>Sphingomonadaceae</taxon>
        <taxon>Parasphingorhabdus</taxon>
    </lineage>
</organism>
<evidence type="ECO:0000313" key="3">
    <source>
        <dbReference type="Proteomes" id="UP000663923"/>
    </source>
</evidence>
<dbReference type="InterPro" id="IPR036701">
    <property type="entry name" value="RraB-like_sf"/>
</dbReference>
<reference evidence="2 3" key="1">
    <citation type="submission" date="2021-03" db="EMBL/GenBank/DDBJ databases">
        <title>Complete genome of Parasphingorhabdus_sp.JHSY0214.</title>
        <authorList>
            <person name="Yoo J.H."/>
            <person name="Bae J.W."/>
        </authorList>
    </citation>
    <scope>NUCLEOTIDE SEQUENCE [LARGE SCALE GENOMIC DNA]</scope>
    <source>
        <strain evidence="2 3">JHSY0214</strain>
    </source>
</reference>
<evidence type="ECO:0000313" key="2">
    <source>
        <dbReference type="EMBL" id="QTD56170.1"/>
    </source>
</evidence>
<dbReference type="Gene3D" id="3.30.70.970">
    <property type="entry name" value="RraB-like"/>
    <property type="match status" value="1"/>
</dbReference>
<evidence type="ECO:0000259" key="1">
    <source>
        <dbReference type="Pfam" id="PF06877"/>
    </source>
</evidence>
<keyword evidence="3" id="KW-1185">Reference proteome</keyword>
<dbReference type="Pfam" id="PF06877">
    <property type="entry name" value="RraB"/>
    <property type="match status" value="1"/>
</dbReference>
<dbReference type="SUPFAM" id="SSF89946">
    <property type="entry name" value="Hypothetical protein VC0424"/>
    <property type="match status" value="1"/>
</dbReference>
<feature type="domain" description="Regulator of ribonuclease activity B" evidence="1">
    <location>
        <begin position="156"/>
        <end position="247"/>
    </location>
</feature>
<dbReference type="InterPro" id="IPR009671">
    <property type="entry name" value="RraB_dom"/>
</dbReference>
<protein>
    <submittedName>
        <fullName evidence="2">Ribonuclease E inhibitor RraB</fullName>
    </submittedName>
</protein>
<dbReference type="EMBL" id="CP071794">
    <property type="protein sequence ID" value="QTD56170.1"/>
    <property type="molecule type" value="Genomic_DNA"/>
</dbReference>